<dbReference type="GO" id="GO:0008299">
    <property type="term" value="P:isoprenoid biosynthetic process"/>
    <property type="evidence" value="ECO:0007669"/>
    <property type="project" value="InterPro"/>
</dbReference>
<dbReference type="SUPFAM" id="SSF48576">
    <property type="entry name" value="Terpenoid synthases"/>
    <property type="match status" value="1"/>
</dbReference>
<dbReference type="AlphaFoldDB" id="A0AB38R5X5"/>
<reference evidence="9" key="1">
    <citation type="journal article" date="2022" name="Environ. Microbiol.">
        <title>Functional analysis, diversity, and distribution of carbendazim hydrolases MheI and CbmA, responsible for the initial step in carbendazim degradation.</title>
        <authorList>
            <person name="Zhang M."/>
            <person name="Bai X."/>
            <person name="Li Q."/>
            <person name="Zhang L."/>
            <person name="Zhu Q."/>
            <person name="Gao S."/>
            <person name="Ke Z."/>
            <person name="Jiang M."/>
            <person name="Hu J."/>
            <person name="Qiu J."/>
            <person name="Hong Q."/>
        </authorList>
    </citation>
    <scope>NUCLEOTIDE SEQUENCE [LARGE SCALE GENOMIC DNA]</scope>
    <source>
        <strain evidence="9">djl-6</strain>
    </source>
</reference>
<dbReference type="PANTHER" id="PTHR12001:SF85">
    <property type="entry name" value="SHORT CHAIN ISOPRENYL DIPHOSPHATE SYNTHASE"/>
    <property type="match status" value="1"/>
</dbReference>
<dbReference type="PANTHER" id="PTHR12001">
    <property type="entry name" value="GERANYLGERANYL PYROPHOSPHATE SYNTHASE"/>
    <property type="match status" value="1"/>
</dbReference>
<dbReference type="GO" id="GO:0004659">
    <property type="term" value="F:prenyltransferase activity"/>
    <property type="evidence" value="ECO:0007669"/>
    <property type="project" value="InterPro"/>
</dbReference>
<dbReference type="InterPro" id="IPR033749">
    <property type="entry name" value="Polyprenyl_synt_CS"/>
</dbReference>
<proteinExistence type="inferred from homology"/>
<dbReference type="InterPro" id="IPR000092">
    <property type="entry name" value="Polyprenyl_synt"/>
</dbReference>
<evidence type="ECO:0000256" key="3">
    <source>
        <dbReference type="ARBA" id="ARBA00006706"/>
    </source>
</evidence>
<keyword evidence="5" id="KW-0479">Metal-binding</keyword>
<comment type="pathway">
    <text evidence="2">Isoprenoid biosynthesis.</text>
</comment>
<dbReference type="Proteomes" id="UP000831484">
    <property type="component" value="Chromosome"/>
</dbReference>
<evidence type="ECO:0000256" key="7">
    <source>
        <dbReference type="RuleBase" id="RU004466"/>
    </source>
</evidence>
<dbReference type="SFLD" id="SFLDS00005">
    <property type="entry name" value="Isoprenoid_Synthase_Type_I"/>
    <property type="match status" value="1"/>
</dbReference>
<keyword evidence="4 7" id="KW-0808">Transferase</keyword>
<dbReference type="EMBL" id="CP096563">
    <property type="protein sequence ID" value="UPU40845.1"/>
    <property type="molecule type" value="Genomic_DNA"/>
</dbReference>
<evidence type="ECO:0000256" key="4">
    <source>
        <dbReference type="ARBA" id="ARBA00022679"/>
    </source>
</evidence>
<comment type="similarity">
    <text evidence="3 7">Belongs to the FPP/GGPP synthase family.</text>
</comment>
<dbReference type="GO" id="GO:0046872">
    <property type="term" value="F:metal ion binding"/>
    <property type="evidence" value="ECO:0007669"/>
    <property type="project" value="UniProtKB-KW"/>
</dbReference>
<evidence type="ECO:0000256" key="5">
    <source>
        <dbReference type="ARBA" id="ARBA00022723"/>
    </source>
</evidence>
<dbReference type="PROSITE" id="PS00723">
    <property type="entry name" value="POLYPRENYL_SYNTHASE_1"/>
    <property type="match status" value="1"/>
</dbReference>
<dbReference type="InterPro" id="IPR008949">
    <property type="entry name" value="Isoprenoid_synthase_dom_sf"/>
</dbReference>
<keyword evidence="6" id="KW-0460">Magnesium</keyword>
<dbReference type="PROSITE" id="PS00444">
    <property type="entry name" value="POLYPRENYL_SYNTHASE_2"/>
    <property type="match status" value="1"/>
</dbReference>
<organism evidence="8 9">
    <name type="scientific">Rhodococcus qingshengii JCM 15477</name>
    <dbReference type="NCBI Taxonomy" id="1303681"/>
    <lineage>
        <taxon>Bacteria</taxon>
        <taxon>Bacillati</taxon>
        <taxon>Actinomycetota</taxon>
        <taxon>Actinomycetes</taxon>
        <taxon>Mycobacteriales</taxon>
        <taxon>Nocardiaceae</taxon>
        <taxon>Rhodococcus</taxon>
        <taxon>Rhodococcus erythropolis group</taxon>
    </lineage>
</organism>
<name>A0AB38R5X5_RHOSG</name>
<evidence type="ECO:0000313" key="9">
    <source>
        <dbReference type="Proteomes" id="UP000831484"/>
    </source>
</evidence>
<sequence length="316" mass="34773">MIVDTQSFLAKVEDSMCLALSPESKSSVYPQATVDPSNLALRLVRAGGKRFRAMLVLEGMRLTGIRDEWDYQRGVQLAAAVELLHLFGLLQDDVMDDADLRRGISTASRFVEAELVAQGASKVNLRRHSDALAVLAGDLCLSTADDLVRRETGKIDQLWSRMRREMIIGQFGDVYATATGETDPATLQSIANLKSGRYSVFLPLALGLLVIDRDADLSKVEDASEHFGLAFQLADDLRDQQASEVTGKDHGLDIANNKRTTAGLSAEFSTSFETPPAKNRAIKELLNSGFETLRINLYPRESLRDLEEALQTATRL</sequence>
<evidence type="ECO:0000256" key="1">
    <source>
        <dbReference type="ARBA" id="ARBA00001946"/>
    </source>
</evidence>
<gene>
    <name evidence="8" type="ORF">M0639_17365</name>
</gene>
<dbReference type="RefSeq" id="WP_052416887.1">
    <property type="nucleotide sequence ID" value="NZ_CP096563.1"/>
</dbReference>
<comment type="cofactor">
    <cofactor evidence="1">
        <name>Mg(2+)</name>
        <dbReference type="ChEBI" id="CHEBI:18420"/>
    </cofactor>
</comment>
<dbReference type="Pfam" id="PF00348">
    <property type="entry name" value="polyprenyl_synt"/>
    <property type="match status" value="1"/>
</dbReference>
<accession>A0AB38R5X5</accession>
<evidence type="ECO:0000313" key="8">
    <source>
        <dbReference type="EMBL" id="UPU40845.1"/>
    </source>
</evidence>
<protein>
    <submittedName>
        <fullName evidence="8">Polyprenyl synthetase family protein</fullName>
    </submittedName>
</protein>
<evidence type="ECO:0000256" key="2">
    <source>
        <dbReference type="ARBA" id="ARBA00005128"/>
    </source>
</evidence>
<evidence type="ECO:0000256" key="6">
    <source>
        <dbReference type="ARBA" id="ARBA00022842"/>
    </source>
</evidence>
<keyword evidence="9" id="KW-1185">Reference proteome</keyword>
<dbReference type="Gene3D" id="1.10.600.10">
    <property type="entry name" value="Farnesyl Diphosphate Synthase"/>
    <property type="match status" value="1"/>
</dbReference>